<keyword evidence="3" id="KW-1185">Reference proteome</keyword>
<evidence type="ECO:0000256" key="1">
    <source>
        <dbReference type="SAM" id="MobiDB-lite"/>
    </source>
</evidence>
<evidence type="ECO:0000313" key="3">
    <source>
        <dbReference type="Proteomes" id="UP000000305"/>
    </source>
</evidence>
<sequence length="123" mass="14313">MNAAAALAPSRRNKLEKGENTVDDNQLMRPQPVAQPGGDNQNRHSLTHSLRQRDWKFLTNYQRHSVVILYNNRRRRNKTKQKSRMKEADGAKVLTTRSVEFGIENVRLEFVSTRQNEWVINAI</sequence>
<protein>
    <submittedName>
        <fullName evidence="2">Uncharacterized protein</fullName>
    </submittedName>
</protein>
<evidence type="ECO:0000313" key="2">
    <source>
        <dbReference type="EMBL" id="EFX86949.1"/>
    </source>
</evidence>
<gene>
    <name evidence="2" type="ORF">DAPPUDRAFT_235751</name>
</gene>
<dbReference type="AlphaFoldDB" id="E9G0R1"/>
<dbReference type="HOGENOM" id="CLU_2017527_0_0_1"/>
<feature type="region of interest" description="Disordered" evidence="1">
    <location>
        <begin position="1"/>
        <end position="48"/>
    </location>
</feature>
<proteinExistence type="predicted"/>
<name>E9G0R1_DAPPU</name>
<dbReference type="KEGG" id="dpx:DAPPUDRAFT_235751"/>
<accession>E9G0R1</accession>
<organism evidence="2 3">
    <name type="scientific">Daphnia pulex</name>
    <name type="common">Water flea</name>
    <dbReference type="NCBI Taxonomy" id="6669"/>
    <lineage>
        <taxon>Eukaryota</taxon>
        <taxon>Metazoa</taxon>
        <taxon>Ecdysozoa</taxon>
        <taxon>Arthropoda</taxon>
        <taxon>Crustacea</taxon>
        <taxon>Branchiopoda</taxon>
        <taxon>Diplostraca</taxon>
        <taxon>Cladocera</taxon>
        <taxon>Anomopoda</taxon>
        <taxon>Daphniidae</taxon>
        <taxon>Daphnia</taxon>
    </lineage>
</organism>
<dbReference type="InParanoid" id="E9G0R1"/>
<feature type="compositionally biased region" description="Polar residues" evidence="1">
    <location>
        <begin position="38"/>
        <end position="48"/>
    </location>
</feature>
<dbReference type="EMBL" id="GL732528">
    <property type="protein sequence ID" value="EFX86949.1"/>
    <property type="molecule type" value="Genomic_DNA"/>
</dbReference>
<dbReference type="Proteomes" id="UP000000305">
    <property type="component" value="Unassembled WGS sequence"/>
</dbReference>
<reference evidence="2 3" key="1">
    <citation type="journal article" date="2011" name="Science">
        <title>The ecoresponsive genome of Daphnia pulex.</title>
        <authorList>
            <person name="Colbourne J.K."/>
            <person name="Pfrender M.E."/>
            <person name="Gilbert D."/>
            <person name="Thomas W.K."/>
            <person name="Tucker A."/>
            <person name="Oakley T.H."/>
            <person name="Tokishita S."/>
            <person name="Aerts A."/>
            <person name="Arnold G.J."/>
            <person name="Basu M.K."/>
            <person name="Bauer D.J."/>
            <person name="Caceres C.E."/>
            <person name="Carmel L."/>
            <person name="Casola C."/>
            <person name="Choi J.H."/>
            <person name="Detter J.C."/>
            <person name="Dong Q."/>
            <person name="Dusheyko S."/>
            <person name="Eads B.D."/>
            <person name="Frohlich T."/>
            <person name="Geiler-Samerotte K.A."/>
            <person name="Gerlach D."/>
            <person name="Hatcher P."/>
            <person name="Jogdeo S."/>
            <person name="Krijgsveld J."/>
            <person name="Kriventseva E.V."/>
            <person name="Kultz D."/>
            <person name="Laforsch C."/>
            <person name="Lindquist E."/>
            <person name="Lopez J."/>
            <person name="Manak J.R."/>
            <person name="Muller J."/>
            <person name="Pangilinan J."/>
            <person name="Patwardhan R.P."/>
            <person name="Pitluck S."/>
            <person name="Pritham E.J."/>
            <person name="Rechtsteiner A."/>
            <person name="Rho M."/>
            <person name="Rogozin I.B."/>
            <person name="Sakarya O."/>
            <person name="Salamov A."/>
            <person name="Schaack S."/>
            <person name="Shapiro H."/>
            <person name="Shiga Y."/>
            <person name="Skalitzky C."/>
            <person name="Smith Z."/>
            <person name="Souvorov A."/>
            <person name="Sung W."/>
            <person name="Tang Z."/>
            <person name="Tsuchiya D."/>
            <person name="Tu H."/>
            <person name="Vos H."/>
            <person name="Wang M."/>
            <person name="Wolf Y.I."/>
            <person name="Yamagata H."/>
            <person name="Yamada T."/>
            <person name="Ye Y."/>
            <person name="Shaw J.R."/>
            <person name="Andrews J."/>
            <person name="Crease T.J."/>
            <person name="Tang H."/>
            <person name="Lucas S.M."/>
            <person name="Robertson H.M."/>
            <person name="Bork P."/>
            <person name="Koonin E.V."/>
            <person name="Zdobnov E.M."/>
            <person name="Grigoriev I.V."/>
            <person name="Lynch M."/>
            <person name="Boore J.L."/>
        </authorList>
    </citation>
    <scope>NUCLEOTIDE SEQUENCE [LARGE SCALE GENOMIC DNA]</scope>
</reference>